<feature type="domain" description="FAD dependent oxidoreductase" evidence="8">
    <location>
        <begin position="94"/>
        <end position="347"/>
    </location>
</feature>
<organism evidence="9 10">
    <name type="scientific">Basidiobolus ranarum</name>
    <dbReference type="NCBI Taxonomy" id="34480"/>
    <lineage>
        <taxon>Eukaryota</taxon>
        <taxon>Fungi</taxon>
        <taxon>Fungi incertae sedis</taxon>
        <taxon>Zoopagomycota</taxon>
        <taxon>Entomophthoromycotina</taxon>
        <taxon>Basidiobolomycetes</taxon>
        <taxon>Basidiobolales</taxon>
        <taxon>Basidiobolaceae</taxon>
        <taxon>Basidiobolus</taxon>
    </lineage>
</organism>
<keyword evidence="5" id="KW-0274">FAD</keyword>
<evidence type="ECO:0000256" key="2">
    <source>
        <dbReference type="ARBA" id="ARBA00007330"/>
    </source>
</evidence>
<dbReference type="EC" id="1.1.5.3" evidence="3 7"/>
<keyword evidence="6 7" id="KW-0560">Oxidoreductase</keyword>
<dbReference type="PANTHER" id="PTHR11985">
    <property type="entry name" value="GLYCEROL-3-PHOSPHATE DEHYDROGENASE"/>
    <property type="match status" value="1"/>
</dbReference>
<dbReference type="PRINTS" id="PR01001">
    <property type="entry name" value="FADG3PDH"/>
</dbReference>
<evidence type="ECO:0000256" key="3">
    <source>
        <dbReference type="ARBA" id="ARBA00013029"/>
    </source>
</evidence>
<dbReference type="PROSITE" id="PS00977">
    <property type="entry name" value="FAD_G3PDH_1"/>
    <property type="match status" value="1"/>
</dbReference>
<evidence type="ECO:0000259" key="8">
    <source>
        <dbReference type="Pfam" id="PF01266"/>
    </source>
</evidence>
<sequence>MWARLRSKPYLCSSLVATGVATSYYYLNQRQSRPPFLSQAYADAQPQALDDIDPNRPKNFWSPPNRQQVINQLKGLRKDGSERPRVEQSEPPFDLLIVGGGATGTGVALDAATRGLKVALVERDDFASGTSSRSTKLVHGGVRYLEKAFMELDYEQYKLVTEALHERATFLKIAPYLSYQLPIMLPVYKWWQLPYYWVGCKFYDLFAGKEKLESSYILSKSKALEAFPMLKEENLVGALVYYDGQHNDSRMNVAIALTAVAYGAVVANHVEVVSLIKEISPDDKTKEVVRGAVVRDAFTGEEWTVRAKGVINATGPFTDGLRQMDEPRQAEIVAPSAGVHIILPNYYSPQNMGLLDPA</sequence>
<evidence type="ECO:0000313" key="9">
    <source>
        <dbReference type="EMBL" id="KAK9754530.1"/>
    </source>
</evidence>
<evidence type="ECO:0000256" key="7">
    <source>
        <dbReference type="RuleBase" id="RU361217"/>
    </source>
</evidence>
<proteinExistence type="inferred from homology"/>
<comment type="cofactor">
    <cofactor evidence="1 7">
        <name>FAD</name>
        <dbReference type="ChEBI" id="CHEBI:57692"/>
    </cofactor>
</comment>
<evidence type="ECO:0000313" key="10">
    <source>
        <dbReference type="Proteomes" id="UP001479436"/>
    </source>
</evidence>
<evidence type="ECO:0000256" key="5">
    <source>
        <dbReference type="ARBA" id="ARBA00022827"/>
    </source>
</evidence>
<gene>
    <name evidence="9" type="primary">GUT2_3</name>
    <name evidence="9" type="ORF">K7432_017887</name>
</gene>
<dbReference type="PANTHER" id="PTHR11985:SF15">
    <property type="entry name" value="GLYCEROL-3-PHOSPHATE DEHYDROGENASE, MITOCHONDRIAL"/>
    <property type="match status" value="1"/>
</dbReference>
<dbReference type="Pfam" id="PF01266">
    <property type="entry name" value="DAO"/>
    <property type="match status" value="1"/>
</dbReference>
<evidence type="ECO:0000256" key="6">
    <source>
        <dbReference type="ARBA" id="ARBA00023002"/>
    </source>
</evidence>
<dbReference type="InterPro" id="IPR000447">
    <property type="entry name" value="G3P_DH_FAD-dep"/>
</dbReference>
<keyword evidence="4 7" id="KW-0285">Flavoprotein</keyword>
<protein>
    <recommendedName>
        <fullName evidence="3 7">Glycerol-3-phosphate dehydrogenase</fullName>
        <ecNumber evidence="3 7">1.1.5.3</ecNumber>
    </recommendedName>
</protein>
<comment type="catalytic activity">
    <reaction evidence="7">
        <text>a quinone + sn-glycerol 3-phosphate = dihydroxyacetone phosphate + a quinol</text>
        <dbReference type="Rhea" id="RHEA:18977"/>
        <dbReference type="ChEBI" id="CHEBI:24646"/>
        <dbReference type="ChEBI" id="CHEBI:57597"/>
        <dbReference type="ChEBI" id="CHEBI:57642"/>
        <dbReference type="ChEBI" id="CHEBI:132124"/>
        <dbReference type="EC" id="1.1.5.3"/>
    </reaction>
</comment>
<evidence type="ECO:0000256" key="4">
    <source>
        <dbReference type="ARBA" id="ARBA00022630"/>
    </source>
</evidence>
<name>A0ABR2WCU6_9FUNG</name>
<dbReference type="Proteomes" id="UP001479436">
    <property type="component" value="Unassembled WGS sequence"/>
</dbReference>
<dbReference type="SUPFAM" id="SSF51905">
    <property type="entry name" value="FAD/NAD(P)-binding domain"/>
    <property type="match status" value="1"/>
</dbReference>
<dbReference type="EMBL" id="JASJQH010004584">
    <property type="protein sequence ID" value="KAK9754530.1"/>
    <property type="molecule type" value="Genomic_DNA"/>
</dbReference>
<dbReference type="InterPro" id="IPR006076">
    <property type="entry name" value="FAD-dep_OxRdtase"/>
</dbReference>
<keyword evidence="10" id="KW-1185">Reference proteome</keyword>
<evidence type="ECO:0000256" key="1">
    <source>
        <dbReference type="ARBA" id="ARBA00001974"/>
    </source>
</evidence>
<feature type="non-terminal residue" evidence="9">
    <location>
        <position position="358"/>
    </location>
</feature>
<reference evidence="9 10" key="1">
    <citation type="submission" date="2023-04" db="EMBL/GenBank/DDBJ databases">
        <title>Genome of Basidiobolus ranarum AG-B5.</title>
        <authorList>
            <person name="Stajich J.E."/>
            <person name="Carter-House D."/>
            <person name="Gryganskyi A."/>
        </authorList>
    </citation>
    <scope>NUCLEOTIDE SEQUENCE [LARGE SCALE GENOMIC DNA]</scope>
    <source>
        <strain evidence="9 10">AG-B5</strain>
    </source>
</reference>
<dbReference type="GO" id="GO:0004368">
    <property type="term" value="F:glycerol-3-phosphate dehydrogenase (quinone) activity"/>
    <property type="evidence" value="ECO:0007669"/>
    <property type="project" value="UniProtKB-EC"/>
</dbReference>
<dbReference type="InterPro" id="IPR036188">
    <property type="entry name" value="FAD/NAD-bd_sf"/>
</dbReference>
<comment type="caution">
    <text evidence="9">The sequence shown here is derived from an EMBL/GenBank/DDBJ whole genome shotgun (WGS) entry which is preliminary data.</text>
</comment>
<dbReference type="Gene3D" id="3.50.50.60">
    <property type="entry name" value="FAD/NAD(P)-binding domain"/>
    <property type="match status" value="2"/>
</dbReference>
<accession>A0ABR2WCU6</accession>
<comment type="similarity">
    <text evidence="2 7">Belongs to the FAD-dependent glycerol-3-phosphate dehydrogenase family.</text>
</comment>